<keyword evidence="1" id="KW-0812">Transmembrane</keyword>
<sequence length="149" mass="17053">MKHFCFVLVPKVTMIVLATILIPFVTMHAQERSFAYNNTRFVAEQPSSGIKKDLEVEISQPEKETLNFTLAVINPENEKLTLYIKDSYNNTLHREVLPATVKFEARYNLQSLEDGQYIFEIRSGKNKVAEKAIGIKTQTMVSRLVSVEK</sequence>
<dbReference type="Proteomes" id="UP000583266">
    <property type="component" value="Unassembled WGS sequence"/>
</dbReference>
<comment type="caution">
    <text evidence="2">The sequence shown here is derived from an EMBL/GenBank/DDBJ whole genome shotgun (WGS) entry which is preliminary data.</text>
</comment>
<accession>A0A848GJM1</accession>
<evidence type="ECO:0000256" key="1">
    <source>
        <dbReference type="SAM" id="Phobius"/>
    </source>
</evidence>
<evidence type="ECO:0000313" key="3">
    <source>
        <dbReference type="Proteomes" id="UP000583266"/>
    </source>
</evidence>
<keyword evidence="3" id="KW-1185">Reference proteome</keyword>
<organism evidence="2 3">
    <name type="scientific">Chitinophaga fulva</name>
    <dbReference type="NCBI Taxonomy" id="2728842"/>
    <lineage>
        <taxon>Bacteria</taxon>
        <taxon>Pseudomonadati</taxon>
        <taxon>Bacteroidota</taxon>
        <taxon>Chitinophagia</taxon>
        <taxon>Chitinophagales</taxon>
        <taxon>Chitinophagaceae</taxon>
        <taxon>Chitinophaga</taxon>
    </lineage>
</organism>
<dbReference type="EMBL" id="JABBGC010000001">
    <property type="protein sequence ID" value="NML36088.1"/>
    <property type="molecule type" value="Genomic_DNA"/>
</dbReference>
<name>A0A848GJM1_9BACT</name>
<gene>
    <name evidence="2" type="ORF">HHL17_02655</name>
</gene>
<evidence type="ECO:0000313" key="2">
    <source>
        <dbReference type="EMBL" id="NML36088.1"/>
    </source>
</evidence>
<keyword evidence="1" id="KW-1133">Transmembrane helix</keyword>
<protein>
    <recommendedName>
        <fullName evidence="4">Secretion system C-terminal sorting domain-containing protein</fullName>
    </recommendedName>
</protein>
<feature type="transmembrane region" description="Helical" evidence="1">
    <location>
        <begin position="6"/>
        <end position="25"/>
    </location>
</feature>
<proteinExistence type="predicted"/>
<dbReference type="RefSeq" id="WP_169223244.1">
    <property type="nucleotide sequence ID" value="NZ_JABBGC010000001.1"/>
</dbReference>
<evidence type="ECO:0008006" key="4">
    <source>
        <dbReference type="Google" id="ProtNLM"/>
    </source>
</evidence>
<reference evidence="2 3" key="1">
    <citation type="submission" date="2020-04" db="EMBL/GenBank/DDBJ databases">
        <title>Chitinophaga sp. G-6-1-13 sp. nov., isolated from soil.</title>
        <authorList>
            <person name="Dahal R.H."/>
            <person name="Chaudhary D.K."/>
        </authorList>
    </citation>
    <scope>NUCLEOTIDE SEQUENCE [LARGE SCALE GENOMIC DNA]</scope>
    <source>
        <strain evidence="2 3">G-6-1-13</strain>
    </source>
</reference>
<keyword evidence="1" id="KW-0472">Membrane</keyword>
<dbReference type="AlphaFoldDB" id="A0A848GJM1"/>